<dbReference type="InterPro" id="IPR050808">
    <property type="entry name" value="Phage_Integrase"/>
</dbReference>
<evidence type="ECO:0000313" key="6">
    <source>
        <dbReference type="EMBL" id="KWE11030.1"/>
    </source>
</evidence>
<dbReference type="PROSITE" id="PS51898">
    <property type="entry name" value="TYR_RECOMBINASE"/>
    <property type="match status" value="1"/>
</dbReference>
<dbReference type="PANTHER" id="PTHR30629:SF2">
    <property type="entry name" value="PROPHAGE INTEGRASE INTS-RELATED"/>
    <property type="match status" value="1"/>
</dbReference>
<organism evidence="6 7">
    <name type="scientific">Burkholderia ubonensis</name>
    <dbReference type="NCBI Taxonomy" id="101571"/>
    <lineage>
        <taxon>Bacteria</taxon>
        <taxon>Pseudomonadati</taxon>
        <taxon>Pseudomonadota</taxon>
        <taxon>Betaproteobacteria</taxon>
        <taxon>Burkholderiales</taxon>
        <taxon>Burkholderiaceae</taxon>
        <taxon>Burkholderia</taxon>
        <taxon>Burkholderia cepacia complex</taxon>
    </lineage>
</organism>
<comment type="similarity">
    <text evidence="1">Belongs to the 'phage' integrase family.</text>
</comment>
<accession>A0A107GFP5</accession>
<dbReference type="InterPro" id="IPR013762">
    <property type="entry name" value="Integrase-like_cat_sf"/>
</dbReference>
<keyword evidence="4" id="KW-0233">DNA recombination</keyword>
<dbReference type="InterPro" id="IPR011010">
    <property type="entry name" value="DNA_brk_join_enz"/>
</dbReference>
<dbReference type="Gene3D" id="1.10.443.10">
    <property type="entry name" value="Intergrase catalytic core"/>
    <property type="match status" value="1"/>
</dbReference>
<dbReference type="InterPro" id="IPR010998">
    <property type="entry name" value="Integrase_recombinase_N"/>
</dbReference>
<sequence length="368" mass="42499">MSPKRKLPLRVYVRDGSYYWVQPYTERWKRLCRVSDGEVRMLERLAAEKAKIEQIDGTGNIPHLVDKYVRLHEKDHKEKAWPAYGRYVKRGFADVDIDQMDVPYVRQFLRDNWKDKPHMQRVMRAFLSGFFDWCIDQRLLTTNPCRDVKLKKPKPRSTLITGDHFAAIRECMLTFTYERGGRRLTASVPTGPMMQCFIDLCYLTAQRSTEIRNLRWTADPRDPDSCSWVDRAAGVIHFRPSKTEDSSGVSVDFTITPEIDAVLERARGIGRIKGVHVIHTKQGKAYAANTVLKAWKVAKRRAGLEDVRYTVKDIRAMALTDAENAGYDIETLKEAAAHTNEDQTRDYIKSRNVPTSEVRLYVPRRASG</sequence>
<evidence type="ECO:0000256" key="3">
    <source>
        <dbReference type="ARBA" id="ARBA00023125"/>
    </source>
</evidence>
<dbReference type="GO" id="GO:0006310">
    <property type="term" value="P:DNA recombination"/>
    <property type="evidence" value="ECO:0007669"/>
    <property type="project" value="UniProtKB-KW"/>
</dbReference>
<gene>
    <name evidence="6" type="ORF">WL73_33335</name>
</gene>
<dbReference type="GO" id="GO:0003677">
    <property type="term" value="F:DNA binding"/>
    <property type="evidence" value="ECO:0007669"/>
    <property type="project" value="UniProtKB-KW"/>
</dbReference>
<evidence type="ECO:0000256" key="1">
    <source>
        <dbReference type="ARBA" id="ARBA00008857"/>
    </source>
</evidence>
<evidence type="ECO:0000256" key="2">
    <source>
        <dbReference type="ARBA" id="ARBA00022908"/>
    </source>
</evidence>
<dbReference type="SUPFAM" id="SSF56349">
    <property type="entry name" value="DNA breaking-rejoining enzymes"/>
    <property type="match status" value="1"/>
</dbReference>
<reference evidence="6 7" key="1">
    <citation type="submission" date="2015-11" db="EMBL/GenBank/DDBJ databases">
        <title>Expanding the genomic diversity of Burkholderia species for the development of highly accurate diagnostics.</title>
        <authorList>
            <person name="Sahl J."/>
            <person name="Keim P."/>
            <person name="Wagner D."/>
        </authorList>
    </citation>
    <scope>NUCLEOTIDE SEQUENCE [LARGE SCALE GENOMIC DNA]</scope>
    <source>
        <strain evidence="6 7">MSMB2167WGS</strain>
    </source>
</reference>
<dbReference type="Pfam" id="PF00589">
    <property type="entry name" value="Phage_integrase"/>
    <property type="match status" value="1"/>
</dbReference>
<dbReference type="GO" id="GO:0015074">
    <property type="term" value="P:DNA integration"/>
    <property type="evidence" value="ECO:0007669"/>
    <property type="project" value="UniProtKB-KW"/>
</dbReference>
<proteinExistence type="inferred from homology"/>
<comment type="caution">
    <text evidence="6">The sequence shown here is derived from an EMBL/GenBank/DDBJ whole genome shotgun (WGS) entry which is preliminary data.</text>
</comment>
<keyword evidence="3" id="KW-0238">DNA-binding</keyword>
<evidence type="ECO:0000256" key="4">
    <source>
        <dbReference type="ARBA" id="ARBA00023172"/>
    </source>
</evidence>
<protein>
    <submittedName>
        <fullName evidence="6">Integrase</fullName>
    </submittedName>
</protein>
<evidence type="ECO:0000313" key="7">
    <source>
        <dbReference type="Proteomes" id="UP000062998"/>
    </source>
</evidence>
<dbReference type="RefSeq" id="WP_060322512.1">
    <property type="nucleotide sequence ID" value="NZ_LPIU01000052.1"/>
</dbReference>
<name>A0A107GFP5_9BURK</name>
<dbReference type="OrthoDB" id="662444at2"/>
<dbReference type="Proteomes" id="UP000062998">
    <property type="component" value="Unassembled WGS sequence"/>
</dbReference>
<dbReference type="EMBL" id="LPIX01000015">
    <property type="protein sequence ID" value="KWE11030.1"/>
    <property type="molecule type" value="Genomic_DNA"/>
</dbReference>
<dbReference type="AlphaFoldDB" id="A0A107GFP5"/>
<dbReference type="Gene3D" id="1.10.150.130">
    <property type="match status" value="1"/>
</dbReference>
<feature type="domain" description="Tyr recombinase" evidence="5">
    <location>
        <begin position="170"/>
        <end position="360"/>
    </location>
</feature>
<evidence type="ECO:0000259" key="5">
    <source>
        <dbReference type="PROSITE" id="PS51898"/>
    </source>
</evidence>
<dbReference type="InterPro" id="IPR002104">
    <property type="entry name" value="Integrase_catalytic"/>
</dbReference>
<keyword evidence="2" id="KW-0229">DNA integration</keyword>
<dbReference type="PANTHER" id="PTHR30629">
    <property type="entry name" value="PROPHAGE INTEGRASE"/>
    <property type="match status" value="1"/>
</dbReference>